<dbReference type="RefSeq" id="WP_214297177.1">
    <property type="nucleotide sequence ID" value="NZ_JAHDYS010000005.1"/>
</dbReference>
<accession>A0ABS5U6Y0</accession>
<evidence type="ECO:0008006" key="4">
    <source>
        <dbReference type="Google" id="ProtNLM"/>
    </source>
</evidence>
<dbReference type="EMBL" id="JAHDYS010000005">
    <property type="protein sequence ID" value="MBT1071430.1"/>
    <property type="molecule type" value="Genomic_DNA"/>
</dbReference>
<protein>
    <recommendedName>
        <fullName evidence="4">Doubled CXXCH motif domain-containing protein</fullName>
    </recommendedName>
</protein>
<proteinExistence type="predicted"/>
<sequence>MKFLPEIFTANIAAFLFVLLFASYSGAAAPGPKVSELGNRHNLSAIARQVGTTTLVPNTNTYRATGDITSNPGGQQICIFCHTPHNANVAEQAPLWNRKFSSVVFQRYTGSATFNIKNLAAAGYGAGAQPNGSSKLCLSCHDGVASMGDVLRGGPIDMSKNVIDGIASFNPSTNKMRYGHHPVSFVYATGYAYNSSPESQTGSRITGLPVDYVFPQKIDGNIVVKLKDTTRDGRGWMQCTTCHDPHQNQANESDCYGGVCDGTNTRKKVPFWVYHKAGNTSVQDHDAVCTACHNLTTPAPWPSQN</sequence>
<name>A0ABS5U6Y0_9BACT</name>
<evidence type="ECO:0000256" key="1">
    <source>
        <dbReference type="SAM" id="SignalP"/>
    </source>
</evidence>
<dbReference type="SUPFAM" id="SSF48695">
    <property type="entry name" value="Multiheme cytochromes"/>
    <property type="match status" value="1"/>
</dbReference>
<feature type="chain" id="PRO_5045837141" description="Doubled CXXCH motif domain-containing protein" evidence="1">
    <location>
        <begin position="28"/>
        <end position="305"/>
    </location>
</feature>
<feature type="signal peptide" evidence="1">
    <location>
        <begin position="1"/>
        <end position="27"/>
    </location>
</feature>
<evidence type="ECO:0000313" key="3">
    <source>
        <dbReference type="Proteomes" id="UP000784128"/>
    </source>
</evidence>
<dbReference type="Proteomes" id="UP000784128">
    <property type="component" value="Unassembled WGS sequence"/>
</dbReference>
<organism evidence="2 3">
    <name type="scientific">Pelotalea chapellei</name>
    <dbReference type="NCBI Taxonomy" id="44671"/>
    <lineage>
        <taxon>Bacteria</taxon>
        <taxon>Pseudomonadati</taxon>
        <taxon>Thermodesulfobacteriota</taxon>
        <taxon>Desulfuromonadia</taxon>
        <taxon>Geobacterales</taxon>
        <taxon>Geobacteraceae</taxon>
        <taxon>Pelotalea</taxon>
    </lineage>
</organism>
<keyword evidence="3" id="KW-1185">Reference proteome</keyword>
<evidence type="ECO:0000313" key="2">
    <source>
        <dbReference type="EMBL" id="MBT1071430.1"/>
    </source>
</evidence>
<gene>
    <name evidence="2" type="ORF">KJB30_06530</name>
</gene>
<dbReference type="InterPro" id="IPR036280">
    <property type="entry name" value="Multihaem_cyt_sf"/>
</dbReference>
<keyword evidence="1" id="KW-0732">Signal</keyword>
<comment type="caution">
    <text evidence="2">The sequence shown here is derived from an EMBL/GenBank/DDBJ whole genome shotgun (WGS) entry which is preliminary data.</text>
</comment>
<reference evidence="2 3" key="1">
    <citation type="submission" date="2021-05" db="EMBL/GenBank/DDBJ databases">
        <title>The draft genome of Geobacter chapellei DSM 13688.</title>
        <authorList>
            <person name="Xu Z."/>
            <person name="Masuda Y."/>
            <person name="Itoh H."/>
            <person name="Senoo K."/>
        </authorList>
    </citation>
    <scope>NUCLEOTIDE SEQUENCE [LARGE SCALE GENOMIC DNA]</scope>
    <source>
        <strain evidence="2 3">DSM 13688</strain>
    </source>
</reference>